<dbReference type="AlphaFoldDB" id="A0A842YLL5"/>
<keyword evidence="7 14" id="KW-0547">Nucleotide-binding</keyword>
<dbReference type="InterPro" id="IPR012309">
    <property type="entry name" value="DNA_ligase_ATP-dep_C"/>
</dbReference>
<dbReference type="InterPro" id="IPR000977">
    <property type="entry name" value="DNA_ligase_ATP-dep"/>
</dbReference>
<dbReference type="InterPro" id="IPR016059">
    <property type="entry name" value="DNA_ligase_ATP-dep_CS"/>
</dbReference>
<feature type="binding site" evidence="14">
    <location>
        <position position="271"/>
    </location>
    <ligand>
        <name>ATP</name>
        <dbReference type="ChEBI" id="CHEBI:30616"/>
    </ligand>
</feature>
<dbReference type="Pfam" id="PF04675">
    <property type="entry name" value="DNA_ligase_A_N"/>
    <property type="match status" value="1"/>
</dbReference>
<comment type="cofactor">
    <cofactor evidence="14">
        <name>Mg(2+)</name>
        <dbReference type="ChEBI" id="CHEBI:18420"/>
    </cofactor>
</comment>
<dbReference type="SUPFAM" id="SSF56091">
    <property type="entry name" value="DNA ligase/mRNA capping enzyme, catalytic domain"/>
    <property type="match status" value="1"/>
</dbReference>
<reference evidence="17" key="1">
    <citation type="submission" date="2018-06" db="EMBL/GenBank/DDBJ databases">
        <title>Draft genome sequence of Methanothermobacter thermautotrophicus Strain WHS, a thermophilic, hydrogenotrophic methanogen isolated from Washburn Hot Springs in Yellowstone National Park, USA.</title>
        <authorList>
            <person name="Mckay L.J."/>
            <person name="Klingelsmith K."/>
            <person name="Inskeep W.P."/>
            <person name="Fields M.W."/>
        </authorList>
    </citation>
    <scope>NUCLEOTIDE SEQUENCE</scope>
    <source>
        <strain evidence="17">WHS</strain>
    </source>
</reference>
<keyword evidence="8 14" id="KW-0227">DNA damage</keyword>
<keyword evidence="12 14" id="KW-0234">DNA repair</keyword>
<feature type="binding site" evidence="14">
    <location>
        <position position="256"/>
    </location>
    <ligand>
        <name>ATP</name>
        <dbReference type="ChEBI" id="CHEBI:30616"/>
    </ligand>
</feature>
<dbReference type="GO" id="GO:0006281">
    <property type="term" value="P:DNA repair"/>
    <property type="evidence" value="ECO:0007669"/>
    <property type="project" value="UniProtKB-UniRule"/>
</dbReference>
<feature type="domain" description="ATP-dependent DNA ligase family profile" evidence="16">
    <location>
        <begin position="328"/>
        <end position="458"/>
    </location>
</feature>
<dbReference type="GO" id="GO:0005524">
    <property type="term" value="F:ATP binding"/>
    <property type="evidence" value="ECO:0007669"/>
    <property type="project" value="UniProtKB-UniRule"/>
</dbReference>
<gene>
    <name evidence="14" type="primary">lig</name>
    <name evidence="17" type="ORF">DNK57_03335</name>
</gene>
<dbReference type="InterPro" id="IPR022865">
    <property type="entry name" value="DNA_ligae_ATP-dep_bac/arc"/>
</dbReference>
<dbReference type="FunFam" id="1.10.3260.10:FF:000007">
    <property type="entry name" value="DNA ligase"/>
    <property type="match status" value="1"/>
</dbReference>
<feature type="binding site" evidence="14">
    <location>
        <position position="249"/>
    </location>
    <ligand>
        <name>ATP</name>
        <dbReference type="ChEBI" id="CHEBI:30616"/>
    </ligand>
</feature>
<feature type="binding site" evidence="14">
    <location>
        <position position="417"/>
    </location>
    <ligand>
        <name>ATP</name>
        <dbReference type="ChEBI" id="CHEBI:30616"/>
    </ligand>
</feature>
<dbReference type="SUPFAM" id="SSF50249">
    <property type="entry name" value="Nucleic acid-binding proteins"/>
    <property type="match status" value="1"/>
</dbReference>
<dbReference type="GO" id="GO:0006310">
    <property type="term" value="P:DNA recombination"/>
    <property type="evidence" value="ECO:0007669"/>
    <property type="project" value="UniProtKB-UniRule"/>
</dbReference>
<dbReference type="GO" id="GO:0003677">
    <property type="term" value="F:DNA binding"/>
    <property type="evidence" value="ECO:0007669"/>
    <property type="project" value="InterPro"/>
</dbReference>
<evidence type="ECO:0000313" key="17">
    <source>
        <dbReference type="EMBL" id="MBE2899857.1"/>
    </source>
</evidence>
<dbReference type="HAMAP" id="MF_00407">
    <property type="entry name" value="DNA_ligase"/>
    <property type="match status" value="1"/>
</dbReference>
<evidence type="ECO:0000259" key="16">
    <source>
        <dbReference type="PROSITE" id="PS50160"/>
    </source>
</evidence>
<keyword evidence="3 14" id="KW-0436">Ligase</keyword>
<keyword evidence="11 14" id="KW-0233">DNA recombination</keyword>
<evidence type="ECO:0000256" key="11">
    <source>
        <dbReference type="ARBA" id="ARBA00023172"/>
    </source>
</evidence>
<keyword evidence="4 14" id="KW-0132">Cell division</keyword>
<dbReference type="EMBL" id="QKOF01000005">
    <property type="protein sequence ID" value="MBE2899857.1"/>
    <property type="molecule type" value="Genomic_DNA"/>
</dbReference>
<dbReference type="PANTHER" id="PTHR45674:SF7">
    <property type="entry name" value="DNA LIGASE"/>
    <property type="match status" value="1"/>
</dbReference>
<dbReference type="GO" id="GO:0046872">
    <property type="term" value="F:metal ion binding"/>
    <property type="evidence" value="ECO:0007669"/>
    <property type="project" value="UniProtKB-KW"/>
</dbReference>
<organism evidence="17 18">
    <name type="scientific">Methanothermobacter thermautotrophicus</name>
    <name type="common">Methanobacterium thermoformicicum</name>
    <dbReference type="NCBI Taxonomy" id="145262"/>
    <lineage>
        <taxon>Archaea</taxon>
        <taxon>Methanobacteriati</taxon>
        <taxon>Methanobacteriota</taxon>
        <taxon>Methanomada group</taxon>
        <taxon>Methanobacteria</taxon>
        <taxon>Methanobacteriales</taxon>
        <taxon>Methanobacteriaceae</taxon>
        <taxon>Methanothermobacter</taxon>
    </lineage>
</organism>
<dbReference type="Proteomes" id="UP000646659">
    <property type="component" value="Unassembled WGS sequence"/>
</dbReference>
<comment type="function">
    <text evidence="14">DNA ligase that seals nicks in double-stranded DNA during DNA replication, DNA recombination and DNA repair.</text>
</comment>
<evidence type="ECO:0000256" key="12">
    <source>
        <dbReference type="ARBA" id="ARBA00023204"/>
    </source>
</evidence>
<dbReference type="GO" id="GO:0006273">
    <property type="term" value="P:lagging strand elongation"/>
    <property type="evidence" value="ECO:0007669"/>
    <property type="project" value="TreeGrafter"/>
</dbReference>
<dbReference type="Pfam" id="PF01068">
    <property type="entry name" value="DNA_ligase_A_M"/>
    <property type="match status" value="1"/>
</dbReference>
<dbReference type="NCBIfam" id="TIGR00574">
    <property type="entry name" value="dnl1"/>
    <property type="match status" value="1"/>
</dbReference>
<dbReference type="PROSITE" id="PS50160">
    <property type="entry name" value="DNA_LIGASE_A3"/>
    <property type="match status" value="1"/>
</dbReference>
<dbReference type="SUPFAM" id="SSF117018">
    <property type="entry name" value="ATP-dependent DNA ligase DNA-binding domain"/>
    <property type="match status" value="1"/>
</dbReference>
<dbReference type="Gene3D" id="2.40.50.140">
    <property type="entry name" value="Nucleic acid-binding proteins"/>
    <property type="match status" value="1"/>
</dbReference>
<sequence>MRELLYMELAEVYHRLESTTKRLEKTEILAELLRSVDKELLPVVTILMLGRVFPIWSEEELGVGIKLLMKAISLVVGVSLEEIEDEIREQGDIGLASEKLFSRKTQTTFFSRPLTVEFVYSRLKALASASGDRAQSKKINILVEVLSQAKPLEARYITRTVLEELRVGVAEGIIREAIARAFEVDPSLVERAHMLTNDLGMVASVASEEGESGLGRLNLEPGRPVKPMLAQLASSIESAIMELGRAFCETKYDGIRVQIHRCGDDISIFTRRLENITAAVPEILEGVEEALPDDDYIVEGEIIVTMDGRPASFQYILQRVRRKYDIGRLKREVPLSLFLFDVLYHRGPLIDEPLRRRREALESILSEIPGKVEASRMVDVGPDNLDDALWLFKESIREGHEGIMIKDTEAPYIPGIRGKKMLKFKAEPETLDLIVVGGTYGRGKRAHLVGSYLLAARDEDSGDLVTVAHVATGLDDETLQQLSERMEKLAIERKGRKLLVRPEIILEVAYSEIVKSPEYESGYSLRFPVVKRIRDDLCLDDVDTVGRIESLFQSGQPEVSNI</sequence>
<evidence type="ECO:0000256" key="10">
    <source>
        <dbReference type="ARBA" id="ARBA00022842"/>
    </source>
</evidence>
<dbReference type="PANTHER" id="PTHR45674">
    <property type="entry name" value="DNA LIGASE 1/3 FAMILY MEMBER"/>
    <property type="match status" value="1"/>
</dbReference>
<dbReference type="Gene3D" id="3.30.470.30">
    <property type="entry name" value="DNA ligase/mRNA capping enzyme"/>
    <property type="match status" value="1"/>
</dbReference>
<evidence type="ECO:0000256" key="13">
    <source>
        <dbReference type="ARBA" id="ARBA00023306"/>
    </source>
</evidence>
<dbReference type="InterPro" id="IPR012340">
    <property type="entry name" value="NA-bd_OB-fold"/>
</dbReference>
<name>A0A842YLL5_METTF</name>
<keyword evidence="13 14" id="KW-0131">Cell cycle</keyword>
<dbReference type="InterPro" id="IPR050191">
    <property type="entry name" value="ATP-dep_DNA_ligase"/>
</dbReference>
<keyword evidence="6 14" id="KW-0479">Metal-binding</keyword>
<dbReference type="InterPro" id="IPR012310">
    <property type="entry name" value="DNA_ligase_ATP-dep_cent"/>
</dbReference>
<evidence type="ECO:0000256" key="9">
    <source>
        <dbReference type="ARBA" id="ARBA00022840"/>
    </source>
</evidence>
<feature type="binding site" evidence="14">
    <location>
        <position position="301"/>
    </location>
    <ligand>
        <name>ATP</name>
        <dbReference type="ChEBI" id="CHEBI:30616"/>
    </ligand>
</feature>
<dbReference type="PROSITE" id="PS00333">
    <property type="entry name" value="DNA_LIGASE_A2"/>
    <property type="match status" value="1"/>
</dbReference>
<protein>
    <recommendedName>
        <fullName evidence="2 14">DNA ligase</fullName>
        <ecNumber evidence="14">6.5.1.1</ecNumber>
    </recommendedName>
    <alternativeName>
        <fullName evidence="14">Polydeoxyribonucleotide synthase [ATP]</fullName>
    </alternativeName>
</protein>
<evidence type="ECO:0000256" key="2">
    <source>
        <dbReference type="ARBA" id="ARBA00013308"/>
    </source>
</evidence>
<dbReference type="GO" id="GO:0003910">
    <property type="term" value="F:DNA ligase (ATP) activity"/>
    <property type="evidence" value="ECO:0007669"/>
    <property type="project" value="UniProtKB-UniRule"/>
</dbReference>
<comment type="similarity">
    <text evidence="1 14 15">Belongs to the ATP-dependent DNA ligase family.</text>
</comment>
<evidence type="ECO:0000256" key="1">
    <source>
        <dbReference type="ARBA" id="ARBA00007572"/>
    </source>
</evidence>
<comment type="catalytic activity">
    <reaction evidence="14">
        <text>ATP + (deoxyribonucleotide)n-3'-hydroxyl + 5'-phospho-(deoxyribonucleotide)m = (deoxyribonucleotide)n+m + AMP + diphosphate.</text>
        <dbReference type="EC" id="6.5.1.1"/>
    </reaction>
</comment>
<keyword evidence="9 14" id="KW-0067">ATP-binding</keyword>
<evidence type="ECO:0000256" key="5">
    <source>
        <dbReference type="ARBA" id="ARBA00022705"/>
    </source>
</evidence>
<dbReference type="EC" id="6.5.1.1" evidence="14"/>
<evidence type="ECO:0000256" key="7">
    <source>
        <dbReference type="ARBA" id="ARBA00022741"/>
    </source>
</evidence>
<dbReference type="GO" id="GO:0071897">
    <property type="term" value="P:DNA biosynthetic process"/>
    <property type="evidence" value="ECO:0007669"/>
    <property type="project" value="InterPro"/>
</dbReference>
<feature type="active site" description="N6-AMP-lysine intermediate" evidence="14">
    <location>
        <position position="251"/>
    </location>
</feature>
<evidence type="ECO:0000256" key="15">
    <source>
        <dbReference type="RuleBase" id="RU004196"/>
    </source>
</evidence>
<proteinExistence type="inferred from homology"/>
<dbReference type="PROSITE" id="PS00697">
    <property type="entry name" value="DNA_LIGASE_A1"/>
    <property type="match status" value="1"/>
</dbReference>
<evidence type="ECO:0000256" key="4">
    <source>
        <dbReference type="ARBA" id="ARBA00022618"/>
    </source>
</evidence>
<dbReference type="GO" id="GO:0051301">
    <property type="term" value="P:cell division"/>
    <property type="evidence" value="ECO:0007669"/>
    <property type="project" value="UniProtKB-KW"/>
</dbReference>
<evidence type="ECO:0000256" key="3">
    <source>
        <dbReference type="ARBA" id="ARBA00022598"/>
    </source>
</evidence>
<comment type="caution">
    <text evidence="17">The sequence shown here is derived from an EMBL/GenBank/DDBJ whole genome shotgun (WGS) entry which is preliminary data.</text>
</comment>
<dbReference type="Pfam" id="PF04679">
    <property type="entry name" value="DNA_ligase_A_C"/>
    <property type="match status" value="1"/>
</dbReference>
<evidence type="ECO:0000256" key="8">
    <source>
        <dbReference type="ARBA" id="ARBA00022763"/>
    </source>
</evidence>
<feature type="binding site" evidence="14">
    <location>
        <position position="423"/>
    </location>
    <ligand>
        <name>ATP</name>
        <dbReference type="ChEBI" id="CHEBI:30616"/>
    </ligand>
</feature>
<dbReference type="InterPro" id="IPR036599">
    <property type="entry name" value="DNA_ligase_N_sf"/>
</dbReference>
<dbReference type="Gene3D" id="1.10.3260.10">
    <property type="entry name" value="DNA ligase, ATP-dependent, N-terminal domain"/>
    <property type="match status" value="1"/>
</dbReference>
<dbReference type="CDD" id="cd07972">
    <property type="entry name" value="OBF_DNA_ligase_Arch_LigB"/>
    <property type="match status" value="1"/>
</dbReference>
<dbReference type="InterPro" id="IPR012308">
    <property type="entry name" value="DNA_ligase_ATP-dep_N"/>
</dbReference>
<keyword evidence="5 14" id="KW-0235">DNA replication</keyword>
<dbReference type="CDD" id="cd07901">
    <property type="entry name" value="Adenylation_DNA_ligase_Arch_LigB"/>
    <property type="match status" value="1"/>
</dbReference>
<evidence type="ECO:0000256" key="14">
    <source>
        <dbReference type="HAMAP-Rule" id="MF_00407"/>
    </source>
</evidence>
<keyword evidence="10 14" id="KW-0460">Magnesium</keyword>
<evidence type="ECO:0000256" key="6">
    <source>
        <dbReference type="ARBA" id="ARBA00022723"/>
    </source>
</evidence>
<evidence type="ECO:0000313" key="18">
    <source>
        <dbReference type="Proteomes" id="UP000646659"/>
    </source>
</evidence>
<feature type="binding site" evidence="14">
    <location>
        <position position="340"/>
    </location>
    <ligand>
        <name>ATP</name>
        <dbReference type="ChEBI" id="CHEBI:30616"/>
    </ligand>
</feature>
<accession>A0A842YLL5</accession>